<evidence type="ECO:0000313" key="2">
    <source>
        <dbReference type="EMBL" id="KAH0575143.1"/>
    </source>
</evidence>
<reference evidence="1 2" key="1">
    <citation type="journal article" date="2014" name="PLoS Genet.">
        <title>The Genome of Spironucleus salmonicida Highlights a Fish Pathogen Adapted to Fluctuating Environments.</title>
        <authorList>
            <person name="Xu F."/>
            <person name="Jerlstrom-Hultqvist J."/>
            <person name="Einarsson E."/>
            <person name="Astvaldsson A."/>
            <person name="Svard S.G."/>
            <person name="Andersson J.O."/>
        </authorList>
    </citation>
    <scope>NUCLEOTIDE SEQUENCE</scope>
    <source>
        <strain evidence="2">ATCC 50377</strain>
    </source>
</reference>
<dbReference type="Proteomes" id="UP000018208">
    <property type="component" value="Unassembled WGS sequence"/>
</dbReference>
<proteinExistence type="predicted"/>
<dbReference type="AlphaFoldDB" id="V6LCV2"/>
<reference evidence="2" key="2">
    <citation type="submission" date="2020-12" db="EMBL/GenBank/DDBJ databases">
        <title>New Spironucleus salmonicida genome in near-complete chromosomes.</title>
        <authorList>
            <person name="Xu F."/>
            <person name="Kurt Z."/>
            <person name="Jimenez-Gonzalez A."/>
            <person name="Astvaldsson A."/>
            <person name="Andersson J.O."/>
            <person name="Svard S.G."/>
        </authorList>
    </citation>
    <scope>NUCLEOTIDE SEQUENCE</scope>
    <source>
        <strain evidence="2">ATCC 50377</strain>
    </source>
</reference>
<evidence type="ECO:0000313" key="3">
    <source>
        <dbReference type="Proteomes" id="UP000018208"/>
    </source>
</evidence>
<organism evidence="1">
    <name type="scientific">Spironucleus salmonicida</name>
    <dbReference type="NCBI Taxonomy" id="348837"/>
    <lineage>
        <taxon>Eukaryota</taxon>
        <taxon>Metamonada</taxon>
        <taxon>Diplomonadida</taxon>
        <taxon>Hexamitidae</taxon>
        <taxon>Hexamitinae</taxon>
        <taxon>Spironucleus</taxon>
    </lineage>
</organism>
<dbReference type="EMBL" id="AUWU02000003">
    <property type="protein sequence ID" value="KAH0575143.1"/>
    <property type="molecule type" value="Genomic_DNA"/>
</dbReference>
<gene>
    <name evidence="1" type="ORF">SS50377_18150</name>
    <name evidence="2" type="ORF">SS50377_22768</name>
</gene>
<dbReference type="VEuPathDB" id="GiardiaDB:SS50377_22768"/>
<protein>
    <submittedName>
        <fullName evidence="1">Uncharacterized protein</fullName>
    </submittedName>
</protein>
<dbReference type="EMBL" id="KI546165">
    <property type="protein sequence ID" value="EST42282.1"/>
    <property type="molecule type" value="Genomic_DNA"/>
</dbReference>
<evidence type="ECO:0000313" key="1">
    <source>
        <dbReference type="EMBL" id="EST42282.1"/>
    </source>
</evidence>
<accession>V6LCV2</accession>
<sequence length="250" mass="29079">MKRQKGQVLIDQEGNTTVLEAFNIVKYNLKQLITKDIQYKSFIEAHQFITTFTKSPQTKLVKLRFKQQFSNYNILAYRQTKPHLMRIYGSESVSDINIQSCDRGLLSYTQTAILPISYINELQMPLNYNIADSLSAREVYSCKQTSQLEFVQEQFSEISSTGDFKEQECQYVSDFTQYQQHTEPKSQRDSLIFFTHHELLEIENLFNKLSDDASDNIYQCQNTLHINHPVACKKVLGPLKKLTKSSSFKK</sequence>
<keyword evidence="3" id="KW-1185">Reference proteome</keyword>
<name>V6LCV2_9EUKA</name>